<gene>
    <name evidence="1" type="ORF">E6C60_0496</name>
</gene>
<protein>
    <submittedName>
        <fullName evidence="1">Uncharacterized protein</fullName>
    </submittedName>
</protein>
<dbReference type="EMBL" id="CP040396">
    <property type="protein sequence ID" value="QCT01219.1"/>
    <property type="molecule type" value="Genomic_DNA"/>
</dbReference>
<sequence length="146" mass="16925">MKTRSYVLLAVILLAVAASPKLYALYQERIHFNKPLVSIIAFADLSIKGKFAREEKYYLEVEIERGYYTKAYDIDDPVRTYALSGKELYDQIQLDEKTDYAGVTLKSVVHIRELASDEAERLRMDPFLIISDQKYSKYVEIINLSK</sequence>
<dbReference type="AlphaFoldDB" id="A0A4P8XLY3"/>
<dbReference type="KEGG" id="palo:E6C60_0496"/>
<accession>A0A4P8XLY3</accession>
<organism evidence="1 2">
    <name type="scientific">Paenibacillus algicola</name>
    <dbReference type="NCBI Taxonomy" id="2565926"/>
    <lineage>
        <taxon>Bacteria</taxon>
        <taxon>Bacillati</taxon>
        <taxon>Bacillota</taxon>
        <taxon>Bacilli</taxon>
        <taxon>Bacillales</taxon>
        <taxon>Paenibacillaceae</taxon>
        <taxon>Paenibacillus</taxon>
    </lineage>
</organism>
<keyword evidence="2" id="KW-1185">Reference proteome</keyword>
<evidence type="ECO:0000313" key="2">
    <source>
        <dbReference type="Proteomes" id="UP000300879"/>
    </source>
</evidence>
<evidence type="ECO:0000313" key="1">
    <source>
        <dbReference type="EMBL" id="QCT01219.1"/>
    </source>
</evidence>
<proteinExistence type="predicted"/>
<reference evidence="1 2" key="1">
    <citation type="submission" date="2019-05" db="EMBL/GenBank/DDBJ databases">
        <authorList>
            <person name="Chen C."/>
        </authorList>
    </citation>
    <scope>NUCLEOTIDE SEQUENCE [LARGE SCALE GENOMIC DNA]</scope>
    <source>
        <strain evidence="1 2">HB172198</strain>
    </source>
</reference>
<dbReference type="Proteomes" id="UP000300879">
    <property type="component" value="Chromosome"/>
</dbReference>
<name>A0A4P8XLY3_9BACL</name>
<dbReference type="OrthoDB" id="2990584at2"/>